<dbReference type="CDD" id="cd00038">
    <property type="entry name" value="CAP_ED"/>
    <property type="match status" value="1"/>
</dbReference>
<dbReference type="InterPro" id="IPR014710">
    <property type="entry name" value="RmlC-like_jellyroll"/>
</dbReference>
<dbReference type="InterPro" id="IPR050397">
    <property type="entry name" value="Env_Response_Regulators"/>
</dbReference>
<dbReference type="Gene3D" id="2.60.120.10">
    <property type="entry name" value="Jelly Rolls"/>
    <property type="match status" value="1"/>
</dbReference>
<evidence type="ECO:0000313" key="6">
    <source>
        <dbReference type="Proteomes" id="UP001262754"/>
    </source>
</evidence>
<reference evidence="5 6" key="1">
    <citation type="submission" date="2023-07" db="EMBL/GenBank/DDBJ databases">
        <title>Sorghum-associated microbial communities from plants grown in Nebraska, USA.</title>
        <authorList>
            <person name="Schachtman D."/>
        </authorList>
    </citation>
    <scope>NUCLEOTIDE SEQUENCE [LARGE SCALE GENOMIC DNA]</scope>
    <source>
        <strain evidence="5 6">DS2154</strain>
    </source>
</reference>
<dbReference type="SUPFAM" id="SSF51206">
    <property type="entry name" value="cAMP-binding domain-like"/>
    <property type="match status" value="1"/>
</dbReference>
<evidence type="ECO:0000256" key="2">
    <source>
        <dbReference type="ARBA" id="ARBA00023125"/>
    </source>
</evidence>
<dbReference type="SMART" id="SM00419">
    <property type="entry name" value="HTH_CRP"/>
    <property type="match status" value="1"/>
</dbReference>
<name>A0ABU1N6E8_9CAUL</name>
<dbReference type="InterPro" id="IPR018490">
    <property type="entry name" value="cNMP-bd_dom_sf"/>
</dbReference>
<keyword evidence="6" id="KW-1185">Reference proteome</keyword>
<dbReference type="InterPro" id="IPR012318">
    <property type="entry name" value="HTH_CRP"/>
</dbReference>
<keyword evidence="3" id="KW-0804">Transcription</keyword>
<proteinExistence type="predicted"/>
<accession>A0ABU1N6E8</accession>
<organism evidence="5 6">
    <name type="scientific">Caulobacter rhizosphaerae</name>
    <dbReference type="NCBI Taxonomy" id="2010972"/>
    <lineage>
        <taxon>Bacteria</taxon>
        <taxon>Pseudomonadati</taxon>
        <taxon>Pseudomonadota</taxon>
        <taxon>Alphaproteobacteria</taxon>
        <taxon>Caulobacterales</taxon>
        <taxon>Caulobacteraceae</taxon>
        <taxon>Caulobacter</taxon>
    </lineage>
</organism>
<gene>
    <name evidence="5" type="ORF">J2800_004769</name>
</gene>
<evidence type="ECO:0000313" key="5">
    <source>
        <dbReference type="EMBL" id="MDR6533999.1"/>
    </source>
</evidence>
<evidence type="ECO:0000256" key="3">
    <source>
        <dbReference type="ARBA" id="ARBA00023163"/>
    </source>
</evidence>
<dbReference type="EMBL" id="JAVDRL010000017">
    <property type="protein sequence ID" value="MDR6533999.1"/>
    <property type="molecule type" value="Genomic_DNA"/>
</dbReference>
<dbReference type="InterPro" id="IPR036390">
    <property type="entry name" value="WH_DNA-bd_sf"/>
</dbReference>
<dbReference type="PANTHER" id="PTHR24567:SF74">
    <property type="entry name" value="HTH-TYPE TRANSCRIPTIONAL REGULATOR ARCR"/>
    <property type="match status" value="1"/>
</dbReference>
<evidence type="ECO:0000256" key="1">
    <source>
        <dbReference type="ARBA" id="ARBA00023015"/>
    </source>
</evidence>
<dbReference type="SUPFAM" id="SSF46785">
    <property type="entry name" value="Winged helix' DNA-binding domain"/>
    <property type="match status" value="1"/>
</dbReference>
<dbReference type="PROSITE" id="PS51063">
    <property type="entry name" value="HTH_CRP_2"/>
    <property type="match status" value="1"/>
</dbReference>
<protein>
    <submittedName>
        <fullName evidence="5">CRP-like cAMP-binding protein</fullName>
    </submittedName>
</protein>
<keyword evidence="2" id="KW-0238">DNA-binding</keyword>
<dbReference type="RefSeq" id="WP_082564757.1">
    <property type="nucleotide sequence ID" value="NZ_BMLD01000013.1"/>
</dbReference>
<dbReference type="PANTHER" id="PTHR24567">
    <property type="entry name" value="CRP FAMILY TRANSCRIPTIONAL REGULATORY PROTEIN"/>
    <property type="match status" value="1"/>
</dbReference>
<dbReference type="InterPro" id="IPR000595">
    <property type="entry name" value="cNMP-bd_dom"/>
</dbReference>
<sequence length="231" mass="25259">MKNRLLAALPTEDFGLIAPHLVQQELEKGRHLYDPGDPIEAIYFPHDCVISLMTLMENGAAIESAPIGREGALGLMAAVAPRQSLVRAIIQTSGQASRISVSALHDAWTRSSALRDLVDRHNEALFGHAIQSVACNALHGVEARFCRWLLSCRDRIEGDTISLTQEFLADMLGVQRTTVTAVAGSLQAKGLIRYRRGVVDILDRAGLEAITCECYAAVRRGYERLLPLPFG</sequence>
<feature type="domain" description="HTH crp-type" evidence="4">
    <location>
        <begin position="139"/>
        <end position="205"/>
    </location>
</feature>
<keyword evidence="1" id="KW-0805">Transcription regulation</keyword>
<evidence type="ECO:0000259" key="4">
    <source>
        <dbReference type="PROSITE" id="PS51063"/>
    </source>
</evidence>
<dbReference type="Gene3D" id="1.10.10.10">
    <property type="entry name" value="Winged helix-like DNA-binding domain superfamily/Winged helix DNA-binding domain"/>
    <property type="match status" value="1"/>
</dbReference>
<dbReference type="Pfam" id="PF13545">
    <property type="entry name" value="HTH_Crp_2"/>
    <property type="match status" value="1"/>
</dbReference>
<dbReference type="Proteomes" id="UP001262754">
    <property type="component" value="Unassembled WGS sequence"/>
</dbReference>
<dbReference type="InterPro" id="IPR036388">
    <property type="entry name" value="WH-like_DNA-bd_sf"/>
</dbReference>
<comment type="caution">
    <text evidence="5">The sequence shown here is derived from an EMBL/GenBank/DDBJ whole genome shotgun (WGS) entry which is preliminary data.</text>
</comment>